<protein>
    <submittedName>
        <fullName evidence="2">Uncharacterized protein</fullName>
    </submittedName>
</protein>
<organism evidence="2 3">
    <name type="scientific">Lophiostoma macrostomum CBS 122681</name>
    <dbReference type="NCBI Taxonomy" id="1314788"/>
    <lineage>
        <taxon>Eukaryota</taxon>
        <taxon>Fungi</taxon>
        <taxon>Dikarya</taxon>
        <taxon>Ascomycota</taxon>
        <taxon>Pezizomycotina</taxon>
        <taxon>Dothideomycetes</taxon>
        <taxon>Pleosporomycetidae</taxon>
        <taxon>Pleosporales</taxon>
        <taxon>Lophiostomataceae</taxon>
        <taxon>Lophiostoma</taxon>
    </lineage>
</organism>
<evidence type="ECO:0000313" key="3">
    <source>
        <dbReference type="Proteomes" id="UP000799324"/>
    </source>
</evidence>
<dbReference type="AlphaFoldDB" id="A0A6A6TMU1"/>
<dbReference type="Proteomes" id="UP000799324">
    <property type="component" value="Unassembled WGS sequence"/>
</dbReference>
<proteinExistence type="predicted"/>
<feature type="compositionally biased region" description="Polar residues" evidence="1">
    <location>
        <begin position="95"/>
        <end position="126"/>
    </location>
</feature>
<sequence>MSLTDQSICTYTLFFKMSSSPLLEDYFAEHIYGLQEVPLNPSSQSRGTQSPDSEASFKALDPDWPAELVHERVSSASDDELPSDNELPSEKVVQTDHQLPSNNDVPSENRVLSDNESPYNSNNKVPSDNEVRTENEAQSHNEELHRDLILDCRRTTYPLVTSTDLPHPRRPPKTSTPSRSRQNEQFLAVHTHDVILRGSGRSGGIYTEDFSALTKIDVSRESPTSLPAALGI</sequence>
<name>A0A6A6TMU1_9PLEO</name>
<accession>A0A6A6TMU1</accession>
<feature type="compositionally biased region" description="Polar residues" evidence="1">
    <location>
        <begin position="40"/>
        <end position="53"/>
    </location>
</feature>
<dbReference type="EMBL" id="MU004297">
    <property type="protein sequence ID" value="KAF2660776.1"/>
    <property type="molecule type" value="Genomic_DNA"/>
</dbReference>
<feature type="region of interest" description="Disordered" evidence="1">
    <location>
        <begin position="159"/>
        <end position="182"/>
    </location>
</feature>
<evidence type="ECO:0000313" key="2">
    <source>
        <dbReference type="EMBL" id="KAF2660776.1"/>
    </source>
</evidence>
<keyword evidence="3" id="KW-1185">Reference proteome</keyword>
<gene>
    <name evidence="2" type="ORF">K491DRAFT_774395</name>
</gene>
<feature type="compositionally biased region" description="Basic and acidic residues" evidence="1">
    <location>
        <begin position="127"/>
        <end position="147"/>
    </location>
</feature>
<feature type="region of interest" description="Disordered" evidence="1">
    <location>
        <begin position="38"/>
        <end position="147"/>
    </location>
</feature>
<evidence type="ECO:0000256" key="1">
    <source>
        <dbReference type="SAM" id="MobiDB-lite"/>
    </source>
</evidence>
<reference evidence="2" key="1">
    <citation type="journal article" date="2020" name="Stud. Mycol.">
        <title>101 Dothideomycetes genomes: a test case for predicting lifestyles and emergence of pathogens.</title>
        <authorList>
            <person name="Haridas S."/>
            <person name="Albert R."/>
            <person name="Binder M."/>
            <person name="Bloem J."/>
            <person name="Labutti K."/>
            <person name="Salamov A."/>
            <person name="Andreopoulos B."/>
            <person name="Baker S."/>
            <person name="Barry K."/>
            <person name="Bills G."/>
            <person name="Bluhm B."/>
            <person name="Cannon C."/>
            <person name="Castanera R."/>
            <person name="Culley D."/>
            <person name="Daum C."/>
            <person name="Ezra D."/>
            <person name="Gonzalez J."/>
            <person name="Henrissat B."/>
            <person name="Kuo A."/>
            <person name="Liang C."/>
            <person name="Lipzen A."/>
            <person name="Lutzoni F."/>
            <person name="Magnuson J."/>
            <person name="Mondo S."/>
            <person name="Nolan M."/>
            <person name="Ohm R."/>
            <person name="Pangilinan J."/>
            <person name="Park H.-J."/>
            <person name="Ramirez L."/>
            <person name="Alfaro M."/>
            <person name="Sun H."/>
            <person name="Tritt A."/>
            <person name="Yoshinaga Y."/>
            <person name="Zwiers L.-H."/>
            <person name="Turgeon B."/>
            <person name="Goodwin S."/>
            <person name="Spatafora J."/>
            <person name="Crous P."/>
            <person name="Grigoriev I."/>
        </authorList>
    </citation>
    <scope>NUCLEOTIDE SEQUENCE</scope>
    <source>
        <strain evidence="2">CBS 122681</strain>
    </source>
</reference>